<evidence type="ECO:0000256" key="1">
    <source>
        <dbReference type="SAM" id="Phobius"/>
    </source>
</evidence>
<dbReference type="EMBL" id="BSNS01000020">
    <property type="protein sequence ID" value="GLQ56409.1"/>
    <property type="molecule type" value="Genomic_DNA"/>
</dbReference>
<gene>
    <name evidence="2" type="ORF">GCM10010862_36680</name>
</gene>
<accession>A0ABQ5W8I5</accession>
<dbReference type="RefSeq" id="WP_284341820.1">
    <property type="nucleotide sequence ID" value="NZ_BSNS01000020.1"/>
</dbReference>
<comment type="caution">
    <text evidence="2">The sequence shown here is derived from an EMBL/GenBank/DDBJ whole genome shotgun (WGS) entry which is preliminary data.</text>
</comment>
<evidence type="ECO:0000313" key="2">
    <source>
        <dbReference type="EMBL" id="GLQ56409.1"/>
    </source>
</evidence>
<dbReference type="Proteomes" id="UP001156691">
    <property type="component" value="Unassembled WGS sequence"/>
</dbReference>
<protein>
    <submittedName>
        <fullName evidence="2">Uncharacterized protein</fullName>
    </submittedName>
</protein>
<proteinExistence type="predicted"/>
<keyword evidence="1" id="KW-0472">Membrane</keyword>
<reference evidence="3" key="1">
    <citation type="journal article" date="2019" name="Int. J. Syst. Evol. Microbiol.">
        <title>The Global Catalogue of Microorganisms (GCM) 10K type strain sequencing project: providing services to taxonomists for standard genome sequencing and annotation.</title>
        <authorList>
            <consortium name="The Broad Institute Genomics Platform"/>
            <consortium name="The Broad Institute Genome Sequencing Center for Infectious Disease"/>
            <person name="Wu L."/>
            <person name="Ma J."/>
        </authorList>
    </citation>
    <scope>NUCLEOTIDE SEQUENCE [LARGE SCALE GENOMIC DNA]</scope>
    <source>
        <strain evidence="3">NBRC 112416</strain>
    </source>
</reference>
<dbReference type="InterPro" id="IPR009045">
    <property type="entry name" value="Zn_M74/Hedgehog-like"/>
</dbReference>
<name>A0ABQ5W8I5_9HYPH</name>
<organism evidence="2 3">
    <name type="scientific">Devosia nitrariae</name>
    <dbReference type="NCBI Taxonomy" id="2071872"/>
    <lineage>
        <taxon>Bacteria</taxon>
        <taxon>Pseudomonadati</taxon>
        <taxon>Pseudomonadota</taxon>
        <taxon>Alphaproteobacteria</taxon>
        <taxon>Hyphomicrobiales</taxon>
        <taxon>Devosiaceae</taxon>
        <taxon>Devosia</taxon>
    </lineage>
</organism>
<keyword evidence="1" id="KW-0812">Transmembrane</keyword>
<keyword evidence="3" id="KW-1185">Reference proteome</keyword>
<evidence type="ECO:0000313" key="3">
    <source>
        <dbReference type="Proteomes" id="UP001156691"/>
    </source>
</evidence>
<feature type="transmembrane region" description="Helical" evidence="1">
    <location>
        <begin position="17"/>
        <end position="37"/>
    </location>
</feature>
<dbReference type="Gene3D" id="3.30.1380.10">
    <property type="match status" value="1"/>
</dbReference>
<keyword evidence="1" id="KW-1133">Transmembrane helix</keyword>
<sequence>MGGIAWLIAIRFRRRTVAFLMAYAVVWLASLWIAPVFGRVPLPCGSQEALRVQSWVYCVLNRNYVVPELRDTAFDLAAHLSHEFPGTVTLALDGNFPFVDGFPLLPHLSHDDGRKLDLAFFYSEGEAYMPGRVRSPVGYFAFEQGVSQCPETLPTLRWNLAWLQPFMAPLVPEPKRMKAALDWLANDHRVRRVFIEPHLKERFEIHSDKIAFQGCRAARHDDHIHFEIHQ</sequence>